<proteinExistence type="predicted"/>
<dbReference type="Proteomes" id="UP000323144">
    <property type="component" value="Chromosome"/>
</dbReference>
<evidence type="ECO:0000313" key="3">
    <source>
        <dbReference type="Proteomes" id="UP000323144"/>
    </source>
</evidence>
<feature type="transmembrane region" description="Helical" evidence="1">
    <location>
        <begin position="124"/>
        <end position="146"/>
    </location>
</feature>
<accession>A0A5B9Y5H0</accession>
<dbReference type="KEGG" id="schi:SCHIN_v1c08480"/>
<keyword evidence="3" id="KW-1185">Reference proteome</keyword>
<dbReference type="AlphaFoldDB" id="A0A5B9Y5H0"/>
<keyword evidence="1" id="KW-0812">Transmembrane</keyword>
<feature type="transmembrane region" description="Helical" evidence="1">
    <location>
        <begin position="177"/>
        <end position="202"/>
    </location>
</feature>
<name>A0A5B9Y5H0_9MOLU</name>
<reference evidence="2 3" key="1">
    <citation type="submission" date="2019-08" db="EMBL/GenBank/DDBJ databases">
        <title>Complete genome sequence of Spiroplasma chinense CCH (DSM 19755).</title>
        <authorList>
            <person name="Shen H.-Y."/>
            <person name="Lin Y.-C."/>
            <person name="Chou L."/>
            <person name="Kuo C.-H."/>
        </authorList>
    </citation>
    <scope>NUCLEOTIDE SEQUENCE [LARGE SCALE GENOMIC DNA]</scope>
    <source>
        <strain evidence="2 3">CCH</strain>
    </source>
</reference>
<keyword evidence="1" id="KW-1133">Transmembrane helix</keyword>
<sequence length="247" mass="28346">MKKFSIFLLKLKPYKRKYKMFWMVFIICCMLIFQFLMLTLSMVVPHNRSGFYYWFNGLHALLGDSRTEPNAAQGFIFAATIVGFIPIIPIIPVLYFTFANWFIQEKLSDKYIDVPKEKYMKWSTFYHFSGIAVVFLLIPGLISYAGGGGILPQHTFGAIPGAFTNNFMQRVAGICAFLYYGVGCVFAVIIIGWSIWMALCWVGRQIQKGIDILKAKYAAWKETKRAEKLDRMEAKAQAKASRKSKKE</sequence>
<evidence type="ECO:0000313" key="2">
    <source>
        <dbReference type="EMBL" id="QEH62043.1"/>
    </source>
</evidence>
<evidence type="ECO:0008006" key="4">
    <source>
        <dbReference type="Google" id="ProtNLM"/>
    </source>
</evidence>
<dbReference type="EMBL" id="CP043026">
    <property type="protein sequence ID" value="QEH62043.1"/>
    <property type="molecule type" value="Genomic_DNA"/>
</dbReference>
<dbReference type="RefSeq" id="WP_166508414.1">
    <property type="nucleotide sequence ID" value="NZ_CP043026.1"/>
</dbReference>
<protein>
    <recommendedName>
        <fullName evidence="4">Transmembrane protein</fullName>
    </recommendedName>
</protein>
<evidence type="ECO:0000256" key="1">
    <source>
        <dbReference type="SAM" id="Phobius"/>
    </source>
</evidence>
<organism evidence="2 3">
    <name type="scientific">Spiroplasma chinense</name>
    <dbReference type="NCBI Taxonomy" id="216932"/>
    <lineage>
        <taxon>Bacteria</taxon>
        <taxon>Bacillati</taxon>
        <taxon>Mycoplasmatota</taxon>
        <taxon>Mollicutes</taxon>
        <taxon>Entomoplasmatales</taxon>
        <taxon>Spiroplasmataceae</taxon>
        <taxon>Spiroplasma</taxon>
    </lineage>
</organism>
<feature type="transmembrane region" description="Helical" evidence="1">
    <location>
        <begin position="75"/>
        <end position="103"/>
    </location>
</feature>
<feature type="transmembrane region" description="Helical" evidence="1">
    <location>
        <begin position="21"/>
        <end position="44"/>
    </location>
</feature>
<keyword evidence="1" id="KW-0472">Membrane</keyword>
<gene>
    <name evidence="2" type="ORF">SCHIN_v1c08480</name>
</gene>